<evidence type="ECO:0000313" key="2">
    <source>
        <dbReference type="Proteomes" id="UP000053372"/>
    </source>
</evidence>
<dbReference type="Proteomes" id="UP000053372">
    <property type="component" value="Unassembled WGS sequence"/>
</dbReference>
<proteinExistence type="predicted"/>
<dbReference type="EMBL" id="LMTZ01000137">
    <property type="protein sequence ID" value="KST63514.1"/>
    <property type="molecule type" value="Genomic_DNA"/>
</dbReference>
<gene>
    <name evidence="1" type="ORF">BC008_13705</name>
</gene>
<sequence>MFCGVKKNLVLPEEFILLMQKLPKSELEVLEILEVLEVLKNKFRSGELTRREWYLRSGIGRNGAWRNWKLVIEPNLVLAQNYLDFGNKKQKHRLDSYQRFLLYFVEILLIVNRTYDEARILRSCTSRY</sequence>
<reference evidence="1 2" key="1">
    <citation type="journal article" date="2015" name="Genome Announc.">
        <title>Draft Genome of the Euendolithic (true boring) Cyanobacterium Mastigocoleus testarum strain BC008.</title>
        <authorList>
            <person name="Guida B.S."/>
            <person name="Garcia-Pichel F."/>
        </authorList>
    </citation>
    <scope>NUCLEOTIDE SEQUENCE [LARGE SCALE GENOMIC DNA]</scope>
    <source>
        <strain evidence="1 2">BC008</strain>
    </source>
</reference>
<keyword evidence="2" id="KW-1185">Reference proteome</keyword>
<protein>
    <submittedName>
        <fullName evidence="1">Uncharacterized protein</fullName>
    </submittedName>
</protein>
<evidence type="ECO:0000313" key="1">
    <source>
        <dbReference type="EMBL" id="KST63514.1"/>
    </source>
</evidence>
<name>A0A0V7ZFZ2_9CYAN</name>
<comment type="caution">
    <text evidence="1">The sequence shown here is derived from an EMBL/GenBank/DDBJ whole genome shotgun (WGS) entry which is preliminary data.</text>
</comment>
<organism evidence="1 2">
    <name type="scientific">Mastigocoleus testarum BC008</name>
    <dbReference type="NCBI Taxonomy" id="371196"/>
    <lineage>
        <taxon>Bacteria</taxon>
        <taxon>Bacillati</taxon>
        <taxon>Cyanobacteriota</taxon>
        <taxon>Cyanophyceae</taxon>
        <taxon>Nostocales</taxon>
        <taxon>Hapalosiphonaceae</taxon>
        <taxon>Mastigocoleus</taxon>
    </lineage>
</organism>
<accession>A0A0V7ZFZ2</accession>
<dbReference type="AlphaFoldDB" id="A0A0V7ZFZ2"/>